<dbReference type="InterPro" id="IPR040079">
    <property type="entry name" value="Glutathione_S-Trfase"/>
</dbReference>
<accession>A0A811RZM8</accession>
<evidence type="ECO:0000259" key="5">
    <source>
        <dbReference type="PROSITE" id="PS50404"/>
    </source>
</evidence>
<organism evidence="7 8">
    <name type="scientific">Miscanthus lutarioriparius</name>
    <dbReference type="NCBI Taxonomy" id="422564"/>
    <lineage>
        <taxon>Eukaryota</taxon>
        <taxon>Viridiplantae</taxon>
        <taxon>Streptophyta</taxon>
        <taxon>Embryophyta</taxon>
        <taxon>Tracheophyta</taxon>
        <taxon>Spermatophyta</taxon>
        <taxon>Magnoliopsida</taxon>
        <taxon>Liliopsida</taxon>
        <taxon>Poales</taxon>
        <taxon>Poaceae</taxon>
        <taxon>PACMAD clade</taxon>
        <taxon>Panicoideae</taxon>
        <taxon>Andropogonodae</taxon>
        <taxon>Andropogoneae</taxon>
        <taxon>Saccharinae</taxon>
        <taxon>Miscanthus</taxon>
    </lineage>
</organism>
<dbReference type="Gene3D" id="1.20.1050.10">
    <property type="match status" value="1"/>
</dbReference>
<dbReference type="InterPro" id="IPR045073">
    <property type="entry name" value="Omega/Tau-like"/>
</dbReference>
<reference evidence="7" key="1">
    <citation type="submission" date="2020-10" db="EMBL/GenBank/DDBJ databases">
        <authorList>
            <person name="Han B."/>
            <person name="Lu T."/>
            <person name="Zhao Q."/>
            <person name="Huang X."/>
            <person name="Zhao Y."/>
        </authorList>
    </citation>
    <scope>NUCLEOTIDE SEQUENCE</scope>
</reference>
<dbReference type="InterPro" id="IPR010987">
    <property type="entry name" value="Glutathione-S-Trfase_C-like"/>
</dbReference>
<feature type="domain" description="GST C-terminal" evidence="6">
    <location>
        <begin position="97"/>
        <end position="223"/>
    </location>
</feature>
<dbReference type="AlphaFoldDB" id="A0A811RZM8"/>
<dbReference type="InterPro" id="IPR004045">
    <property type="entry name" value="Glutathione_S-Trfase_N"/>
</dbReference>
<evidence type="ECO:0000313" key="7">
    <source>
        <dbReference type="EMBL" id="CAD6335502.1"/>
    </source>
</evidence>
<keyword evidence="8" id="KW-1185">Reference proteome</keyword>
<dbReference type="FunFam" id="1.20.1050.10:FF:000012">
    <property type="entry name" value="Tau class glutathione S-transferase"/>
    <property type="match status" value="1"/>
</dbReference>
<dbReference type="Gene3D" id="3.40.30.10">
    <property type="entry name" value="Glutaredoxin"/>
    <property type="match status" value="1"/>
</dbReference>
<keyword evidence="2" id="KW-0808">Transferase</keyword>
<dbReference type="EC" id="2.5.1.18" evidence="1"/>
<dbReference type="SFLD" id="SFLDG00358">
    <property type="entry name" value="Main_(cytGST)"/>
    <property type="match status" value="1"/>
</dbReference>
<dbReference type="SFLD" id="SFLDG01152">
    <property type="entry name" value="Main.3:_Omega-_and_Tau-like"/>
    <property type="match status" value="1"/>
</dbReference>
<evidence type="ECO:0000256" key="1">
    <source>
        <dbReference type="ARBA" id="ARBA00012452"/>
    </source>
</evidence>
<dbReference type="InterPro" id="IPR036282">
    <property type="entry name" value="Glutathione-S-Trfase_C_sf"/>
</dbReference>
<comment type="catalytic activity">
    <reaction evidence="4">
        <text>RX + glutathione = an S-substituted glutathione + a halide anion + H(+)</text>
        <dbReference type="Rhea" id="RHEA:16437"/>
        <dbReference type="ChEBI" id="CHEBI:15378"/>
        <dbReference type="ChEBI" id="CHEBI:16042"/>
        <dbReference type="ChEBI" id="CHEBI:17792"/>
        <dbReference type="ChEBI" id="CHEBI:57925"/>
        <dbReference type="ChEBI" id="CHEBI:90779"/>
        <dbReference type="EC" id="2.5.1.18"/>
    </reaction>
</comment>
<feature type="domain" description="GST N-terminal" evidence="5">
    <location>
        <begin position="10"/>
        <end position="89"/>
    </location>
</feature>
<dbReference type="FunFam" id="3.40.30.10:FF:000044">
    <property type="entry name" value="Glutathione S-transferase GSTU6"/>
    <property type="match status" value="1"/>
</dbReference>
<evidence type="ECO:0000259" key="6">
    <source>
        <dbReference type="PROSITE" id="PS50405"/>
    </source>
</evidence>
<sequence length="239" mass="26423">MSQPQQQQPEAVKLITAFGSPFAHRVEVALALKGVPYELLVEDLSAKSDLLLTHNPVHRSVPVLLHGGRAVCESLLIVEYVDEAFASHGDVRILPADTYARATARFWADFVATKCLKPLWLSMWADDGEARARFAAETKASLAVLDAELQGHGKRFFGGDDLGFVDLAACTLAHWLGVLEEVAGVRLVAEGEYPALRRWAEQYTSHEVVRRSLPDRDQLVAFFAANQERYRSIVNAAVQ</sequence>
<name>A0A811RZM8_9POAL</name>
<evidence type="ECO:0000256" key="2">
    <source>
        <dbReference type="ARBA" id="ARBA00022679"/>
    </source>
</evidence>
<protein>
    <recommendedName>
        <fullName evidence="1">glutathione transferase</fullName>
        <ecNumber evidence="1">2.5.1.18</ecNumber>
    </recommendedName>
</protein>
<dbReference type="CDD" id="cd03185">
    <property type="entry name" value="GST_C_Tau"/>
    <property type="match status" value="1"/>
</dbReference>
<dbReference type="GO" id="GO:0006749">
    <property type="term" value="P:glutathione metabolic process"/>
    <property type="evidence" value="ECO:0007669"/>
    <property type="project" value="InterPro"/>
</dbReference>
<dbReference type="GO" id="GO:0004364">
    <property type="term" value="F:glutathione transferase activity"/>
    <property type="evidence" value="ECO:0007669"/>
    <property type="project" value="UniProtKB-EC"/>
</dbReference>
<dbReference type="OrthoDB" id="4951845at2759"/>
<evidence type="ECO:0000256" key="4">
    <source>
        <dbReference type="ARBA" id="ARBA00047960"/>
    </source>
</evidence>
<dbReference type="PANTHER" id="PTHR11260:SF607">
    <property type="entry name" value="GLUTATHIONE TRANSFERASE"/>
    <property type="match status" value="1"/>
</dbReference>
<dbReference type="EMBL" id="CAJGYO010000018">
    <property type="protein sequence ID" value="CAD6335502.1"/>
    <property type="molecule type" value="Genomic_DNA"/>
</dbReference>
<dbReference type="Pfam" id="PF13409">
    <property type="entry name" value="GST_N_2"/>
    <property type="match status" value="1"/>
</dbReference>
<dbReference type="SFLD" id="SFLDS00019">
    <property type="entry name" value="Glutathione_Transferase_(cytos"/>
    <property type="match status" value="1"/>
</dbReference>
<comment type="caution">
    <text evidence="7">The sequence shown here is derived from an EMBL/GenBank/DDBJ whole genome shotgun (WGS) entry which is preliminary data.</text>
</comment>
<gene>
    <name evidence="7" type="ORF">NCGR_LOCUS59600</name>
</gene>
<proteinExistence type="inferred from homology"/>
<dbReference type="SUPFAM" id="SSF47616">
    <property type="entry name" value="GST C-terminal domain-like"/>
    <property type="match status" value="1"/>
</dbReference>
<comment type="similarity">
    <text evidence="3">Belongs to the GST superfamily. Tau family.</text>
</comment>
<dbReference type="InterPro" id="IPR004046">
    <property type="entry name" value="GST_C"/>
</dbReference>
<evidence type="ECO:0000313" key="8">
    <source>
        <dbReference type="Proteomes" id="UP000604825"/>
    </source>
</evidence>
<dbReference type="PROSITE" id="PS50405">
    <property type="entry name" value="GST_CTER"/>
    <property type="match status" value="1"/>
</dbReference>
<dbReference type="PROSITE" id="PS50404">
    <property type="entry name" value="GST_NTER"/>
    <property type="match status" value="1"/>
</dbReference>
<evidence type="ECO:0000256" key="3">
    <source>
        <dbReference type="ARBA" id="ARBA00025743"/>
    </source>
</evidence>
<dbReference type="PANTHER" id="PTHR11260">
    <property type="entry name" value="GLUTATHIONE S-TRANSFERASE, GST, SUPERFAMILY, GST DOMAIN CONTAINING"/>
    <property type="match status" value="1"/>
</dbReference>
<dbReference type="Proteomes" id="UP000604825">
    <property type="component" value="Unassembled WGS sequence"/>
</dbReference>
<dbReference type="GO" id="GO:0005737">
    <property type="term" value="C:cytoplasm"/>
    <property type="evidence" value="ECO:0007669"/>
    <property type="project" value="TreeGrafter"/>
</dbReference>
<dbReference type="SUPFAM" id="SSF52833">
    <property type="entry name" value="Thioredoxin-like"/>
    <property type="match status" value="1"/>
</dbReference>
<dbReference type="CDD" id="cd03058">
    <property type="entry name" value="GST_N_Tau"/>
    <property type="match status" value="1"/>
</dbReference>
<dbReference type="InterPro" id="IPR045074">
    <property type="entry name" value="GST_C_Tau"/>
</dbReference>
<dbReference type="InterPro" id="IPR036249">
    <property type="entry name" value="Thioredoxin-like_sf"/>
</dbReference>
<dbReference type="Pfam" id="PF00043">
    <property type="entry name" value="GST_C"/>
    <property type="match status" value="1"/>
</dbReference>